<proteinExistence type="predicted"/>
<evidence type="ECO:0000256" key="1">
    <source>
        <dbReference type="SAM" id="MobiDB-lite"/>
    </source>
</evidence>
<gene>
    <name evidence="2" type="ORF">VTL71DRAFT_6896</name>
</gene>
<keyword evidence="3" id="KW-1185">Reference proteome</keyword>
<protein>
    <recommendedName>
        <fullName evidence="4">F-box domain-containing protein</fullName>
    </recommendedName>
</protein>
<feature type="compositionally biased region" description="Polar residues" evidence="1">
    <location>
        <begin position="443"/>
        <end position="453"/>
    </location>
</feature>
<dbReference type="EMBL" id="JAZHXI010000018">
    <property type="protein sequence ID" value="KAL2061519.1"/>
    <property type="molecule type" value="Genomic_DNA"/>
</dbReference>
<feature type="region of interest" description="Disordered" evidence="1">
    <location>
        <begin position="443"/>
        <end position="480"/>
    </location>
</feature>
<name>A0ABR4BWR5_9HELO</name>
<feature type="compositionally biased region" description="Basic and acidic residues" evidence="1">
    <location>
        <begin position="454"/>
        <end position="471"/>
    </location>
</feature>
<reference evidence="2 3" key="1">
    <citation type="journal article" date="2024" name="Commun. Biol.">
        <title>Comparative genomic analysis of thermophilic fungi reveals convergent evolutionary adaptations and gene losses.</title>
        <authorList>
            <person name="Steindorff A.S."/>
            <person name="Aguilar-Pontes M.V."/>
            <person name="Robinson A.J."/>
            <person name="Andreopoulos B."/>
            <person name="LaButti K."/>
            <person name="Kuo A."/>
            <person name="Mondo S."/>
            <person name="Riley R."/>
            <person name="Otillar R."/>
            <person name="Haridas S."/>
            <person name="Lipzen A."/>
            <person name="Grimwood J."/>
            <person name="Schmutz J."/>
            <person name="Clum A."/>
            <person name="Reid I.D."/>
            <person name="Moisan M.C."/>
            <person name="Butler G."/>
            <person name="Nguyen T.T.M."/>
            <person name="Dewar K."/>
            <person name="Conant G."/>
            <person name="Drula E."/>
            <person name="Henrissat B."/>
            <person name="Hansel C."/>
            <person name="Singer S."/>
            <person name="Hutchinson M.I."/>
            <person name="de Vries R.P."/>
            <person name="Natvig D.O."/>
            <person name="Powell A.J."/>
            <person name="Tsang A."/>
            <person name="Grigoriev I.V."/>
        </authorList>
    </citation>
    <scope>NUCLEOTIDE SEQUENCE [LARGE SCALE GENOMIC DNA]</scope>
    <source>
        <strain evidence="2 3">CBS 494.80</strain>
    </source>
</reference>
<sequence>MASIEVDISPIELQTIYSASQTPQGFTELSSDLRNKALTYYLARKITLSITIKNNFFRLLTNDRCQIRHGIIEPAMVEGFCPLDNGRHDGFEAEDGSRAPSIGLLQLLPLEIMQDVLCRFLDLETLTKVRRVSRGLRKAVDCMPQYASIVTHAPNSIRAALSLGVASYFSCRDLYFELTQDCCNTCNMFGGFLYLPTCSRVCFQCFTHEEEYLAFRQDHCQLVYDITESDLDSPDVMKAHTLPGRYGQLAPDGPAIRNRVTIIPKLSASMVGGKVHGTAREAIRRGRRKRRDGARAWTESLRRWTVENASRIEAFDSRPQKPIWSTWKDSEQNPYRYKGIMAFPWLNRITNKIEWGMGCNGCRVDQNDLDDIVSEDDSDDPSDDEQAEAIKRQNFLYCESQYLTHFLQCDNAKKIFIDNVEGQGGQVLLPEDEPACEVVSDATANMPSATDGSNGERRERCGKARIVKSEPSDASGNGYW</sequence>
<evidence type="ECO:0000313" key="3">
    <source>
        <dbReference type="Proteomes" id="UP001595075"/>
    </source>
</evidence>
<organism evidence="2 3">
    <name type="scientific">Oculimacula yallundae</name>
    <dbReference type="NCBI Taxonomy" id="86028"/>
    <lineage>
        <taxon>Eukaryota</taxon>
        <taxon>Fungi</taxon>
        <taxon>Dikarya</taxon>
        <taxon>Ascomycota</taxon>
        <taxon>Pezizomycotina</taxon>
        <taxon>Leotiomycetes</taxon>
        <taxon>Helotiales</taxon>
        <taxon>Ploettnerulaceae</taxon>
        <taxon>Oculimacula</taxon>
    </lineage>
</organism>
<comment type="caution">
    <text evidence="2">The sequence shown here is derived from an EMBL/GenBank/DDBJ whole genome shotgun (WGS) entry which is preliminary data.</text>
</comment>
<dbReference type="Proteomes" id="UP001595075">
    <property type="component" value="Unassembled WGS sequence"/>
</dbReference>
<evidence type="ECO:0008006" key="4">
    <source>
        <dbReference type="Google" id="ProtNLM"/>
    </source>
</evidence>
<accession>A0ABR4BWR5</accession>
<evidence type="ECO:0000313" key="2">
    <source>
        <dbReference type="EMBL" id="KAL2061519.1"/>
    </source>
</evidence>